<keyword evidence="1" id="KW-0812">Transmembrane</keyword>
<sequence>MEMMVGGGHVHLVSMLGYQSGVLVKGRQEDAQAVECRRWGGDMWSVLKSVLAALIGVQNDRQRRQDFSSERPAAFIVTGVVVTLLFVLAIAWLAKWVAG</sequence>
<keyword evidence="1" id="KW-1133">Transmembrane helix</keyword>
<evidence type="ECO:0000256" key="1">
    <source>
        <dbReference type="SAM" id="Phobius"/>
    </source>
</evidence>
<feature type="transmembrane region" description="Helical" evidence="1">
    <location>
        <begin position="73"/>
        <end position="94"/>
    </location>
</feature>
<evidence type="ECO:0000313" key="3">
    <source>
        <dbReference type="Proteomes" id="UP000623776"/>
    </source>
</evidence>
<comment type="caution">
    <text evidence="2">The sequence shown here is derived from an EMBL/GenBank/DDBJ whole genome shotgun (WGS) entry which is preliminary data.</text>
</comment>
<keyword evidence="1" id="KW-0472">Membrane</keyword>
<proteinExistence type="predicted"/>
<dbReference type="Proteomes" id="UP000623776">
    <property type="component" value="Unassembled WGS sequence"/>
</dbReference>
<accession>A0A8H9I1Y6</accession>
<reference evidence="3" key="1">
    <citation type="journal article" date="2019" name="Int. J. Syst. Evol. Microbiol.">
        <title>The Global Catalogue of Microorganisms (GCM) 10K type strain sequencing project: providing services to taxonomists for standard genome sequencing and annotation.</title>
        <authorList>
            <consortium name="The Broad Institute Genomics Platform"/>
            <consortium name="The Broad Institute Genome Sequencing Center for Infectious Disease"/>
            <person name="Wu L."/>
            <person name="Ma J."/>
        </authorList>
    </citation>
    <scope>NUCLEOTIDE SEQUENCE [LARGE SCALE GENOMIC DNA]</scope>
    <source>
        <strain evidence="3">KCTC 22154</strain>
    </source>
</reference>
<evidence type="ECO:0000313" key="2">
    <source>
        <dbReference type="EMBL" id="GGW23438.1"/>
    </source>
</evidence>
<gene>
    <name evidence="2" type="ORF">GCM10007157_13580</name>
</gene>
<dbReference type="InterPro" id="IPR021344">
    <property type="entry name" value="DUF2970"/>
</dbReference>
<dbReference type="Pfam" id="PF11174">
    <property type="entry name" value="DUF2970"/>
    <property type="match status" value="1"/>
</dbReference>
<organism evidence="2 3">
    <name type="scientific">Vreelandella hamiltonii</name>
    <dbReference type="NCBI Taxonomy" id="502829"/>
    <lineage>
        <taxon>Bacteria</taxon>
        <taxon>Pseudomonadati</taxon>
        <taxon>Pseudomonadota</taxon>
        <taxon>Gammaproteobacteria</taxon>
        <taxon>Oceanospirillales</taxon>
        <taxon>Halomonadaceae</taxon>
        <taxon>Vreelandella</taxon>
    </lineage>
</organism>
<dbReference type="EMBL" id="BMXN01000005">
    <property type="protein sequence ID" value="GGW23438.1"/>
    <property type="molecule type" value="Genomic_DNA"/>
</dbReference>
<dbReference type="AlphaFoldDB" id="A0A8H9I1Y6"/>
<protein>
    <recommendedName>
        <fullName evidence="4">DUF2970 domain-containing protein</fullName>
    </recommendedName>
</protein>
<keyword evidence="3" id="KW-1185">Reference proteome</keyword>
<name>A0A8H9I1Y6_9GAMM</name>
<evidence type="ECO:0008006" key="4">
    <source>
        <dbReference type="Google" id="ProtNLM"/>
    </source>
</evidence>